<keyword evidence="6" id="KW-1185">Reference proteome</keyword>
<dbReference type="GO" id="GO:0052689">
    <property type="term" value="F:carboxylic ester hydrolase activity"/>
    <property type="evidence" value="ECO:0007669"/>
    <property type="project" value="UniProtKB-KW"/>
</dbReference>
<evidence type="ECO:0000313" key="6">
    <source>
        <dbReference type="Proteomes" id="UP000887575"/>
    </source>
</evidence>
<organism evidence="6 7">
    <name type="scientific">Mesorhabditis belari</name>
    <dbReference type="NCBI Taxonomy" id="2138241"/>
    <lineage>
        <taxon>Eukaryota</taxon>
        <taxon>Metazoa</taxon>
        <taxon>Ecdysozoa</taxon>
        <taxon>Nematoda</taxon>
        <taxon>Chromadorea</taxon>
        <taxon>Rhabditida</taxon>
        <taxon>Rhabditina</taxon>
        <taxon>Rhabditomorpha</taxon>
        <taxon>Rhabditoidea</taxon>
        <taxon>Rhabditidae</taxon>
        <taxon>Mesorhabditinae</taxon>
        <taxon>Mesorhabditis</taxon>
    </lineage>
</organism>
<comment type="similarity">
    <text evidence="1 4">Belongs to the type-B carboxylesterase/lipase family.</text>
</comment>
<dbReference type="EC" id="3.1.1.-" evidence="4"/>
<evidence type="ECO:0000313" key="7">
    <source>
        <dbReference type="WBParaSite" id="MBELARI_LOCUS532"/>
    </source>
</evidence>
<evidence type="ECO:0000256" key="2">
    <source>
        <dbReference type="ARBA" id="ARBA00022487"/>
    </source>
</evidence>
<sequence length="510" mass="58063">MSSLFFITFSIFQVLSSATSHLHPGVPLGTDPFGRSISARLGVRYGEKPERFQFATMAKSSWRKSLFTERPKECPQLKVKLNQETSEDCLFLNVFGPTKAYSHELLPVLVYIHGGAYKFGTGNQFEVENMGNLSKQGFVVVTLQYRLSTLGFFHVDGSKLFPANLGLHDTHLALQFISKHIKEFGGDPKRITLIGQSAGACSAHALSISPNVNKELFHRVILMSAVVEVCYNGTGSGVSPSAVAAKELCNIDLNEDFDDEVLFKCLNEAPLAKVENVDQFEKHEKNWVLFTDGHFFPEHYRLMNRSTRGHDYLIGVTSDEWAFFENLFAYGFSRKDFTPKRFEETVQKYMGIEKKEEIDLLKEFYTKEEIKGEDVQSYWFENVVNSMTDLAFHVPILDEIHRLMSATNPPNIYLYTFNITAPSFNQGYHASHCSDLQYIFGDSKTIADYPYFQSTILGFAKNGAYPMRREKHLKGSLVFNNHLPFISYSKDFCPRARRLIDSFQEKSPKV</sequence>
<reference evidence="7" key="1">
    <citation type="submission" date="2024-02" db="UniProtKB">
        <authorList>
            <consortium name="WormBaseParasite"/>
        </authorList>
    </citation>
    <scope>IDENTIFICATION</scope>
</reference>
<dbReference type="AlphaFoldDB" id="A0AAF3FED9"/>
<dbReference type="SUPFAM" id="SSF53474">
    <property type="entry name" value="alpha/beta-Hydrolases"/>
    <property type="match status" value="1"/>
</dbReference>
<dbReference type="PROSITE" id="PS00941">
    <property type="entry name" value="CARBOXYLESTERASE_B_2"/>
    <property type="match status" value="1"/>
</dbReference>
<dbReference type="InterPro" id="IPR029058">
    <property type="entry name" value="AB_hydrolase_fold"/>
</dbReference>
<keyword evidence="2" id="KW-0719">Serine esterase</keyword>
<dbReference type="InterPro" id="IPR019826">
    <property type="entry name" value="Carboxylesterase_B_AS"/>
</dbReference>
<accession>A0AAF3FED9</accession>
<evidence type="ECO:0000259" key="5">
    <source>
        <dbReference type="Pfam" id="PF00135"/>
    </source>
</evidence>
<keyword evidence="4" id="KW-0732">Signal</keyword>
<dbReference type="Proteomes" id="UP000887575">
    <property type="component" value="Unassembled WGS sequence"/>
</dbReference>
<keyword evidence="3 4" id="KW-0378">Hydrolase</keyword>
<dbReference type="PROSITE" id="PS00122">
    <property type="entry name" value="CARBOXYLESTERASE_B_1"/>
    <property type="match status" value="1"/>
</dbReference>
<proteinExistence type="inferred from homology"/>
<evidence type="ECO:0000256" key="3">
    <source>
        <dbReference type="ARBA" id="ARBA00022801"/>
    </source>
</evidence>
<dbReference type="Pfam" id="PF00135">
    <property type="entry name" value="COesterase"/>
    <property type="match status" value="1"/>
</dbReference>
<dbReference type="InterPro" id="IPR002018">
    <property type="entry name" value="CarbesteraseB"/>
</dbReference>
<evidence type="ECO:0000256" key="1">
    <source>
        <dbReference type="ARBA" id="ARBA00005964"/>
    </source>
</evidence>
<dbReference type="InterPro" id="IPR019819">
    <property type="entry name" value="Carboxylesterase_B_CS"/>
</dbReference>
<feature type="domain" description="Carboxylesterase type B" evidence="5">
    <location>
        <begin position="36"/>
        <end position="442"/>
    </location>
</feature>
<feature type="signal peptide" evidence="4">
    <location>
        <begin position="1"/>
        <end position="18"/>
    </location>
</feature>
<dbReference type="PANTHER" id="PTHR11559">
    <property type="entry name" value="CARBOXYLESTERASE"/>
    <property type="match status" value="1"/>
</dbReference>
<dbReference type="Gene3D" id="3.40.50.1820">
    <property type="entry name" value="alpha/beta hydrolase"/>
    <property type="match status" value="1"/>
</dbReference>
<evidence type="ECO:0000256" key="4">
    <source>
        <dbReference type="RuleBase" id="RU361235"/>
    </source>
</evidence>
<dbReference type="WBParaSite" id="MBELARI_LOCUS532">
    <property type="protein sequence ID" value="MBELARI_LOCUS532"/>
    <property type="gene ID" value="MBELARI_LOCUS532"/>
</dbReference>
<name>A0AAF3FED9_9BILA</name>
<feature type="chain" id="PRO_5041771644" description="Carboxylic ester hydrolase" evidence="4">
    <location>
        <begin position="19"/>
        <end position="510"/>
    </location>
</feature>
<protein>
    <recommendedName>
        <fullName evidence="4">Carboxylic ester hydrolase</fullName>
        <ecNumber evidence="4">3.1.1.-</ecNumber>
    </recommendedName>
</protein>
<dbReference type="InterPro" id="IPR050309">
    <property type="entry name" value="Type-B_Carboxylest/Lipase"/>
</dbReference>